<proteinExistence type="predicted"/>
<evidence type="ECO:0000313" key="2">
    <source>
        <dbReference type="Proteomes" id="UP000078572"/>
    </source>
</evidence>
<sequence length="79" mass="9333">MPVEKGSTFDARDVFIDYPFEEVMFRWDHQARKIYVCFYGDGESPEPVPHDNRLFNDALLYGDEIDRLQYELIERAGAQ</sequence>
<dbReference type="InterPro" id="IPR056206">
    <property type="entry name" value="Tis1_ImmP"/>
</dbReference>
<dbReference type="GeneID" id="61527835"/>
<evidence type="ECO:0000313" key="1">
    <source>
        <dbReference type="EMBL" id="ANJ74146.1"/>
    </source>
</evidence>
<reference evidence="2" key="1">
    <citation type="submission" date="2016-06" db="EMBL/GenBank/DDBJ databases">
        <authorList>
            <person name="Xu Y."/>
            <person name="Nagy A."/>
            <person name="Yan X."/>
            <person name="Kim S.W."/>
            <person name="Haley B."/>
            <person name="Liu N.T."/>
            <person name="Nou X."/>
        </authorList>
    </citation>
    <scope>NUCLEOTIDE SEQUENCE [LARGE SCALE GENOMIC DNA]</scope>
    <source>
        <strain evidence="2">ATCC 49129</strain>
    </source>
</reference>
<dbReference type="Proteomes" id="UP000078572">
    <property type="component" value="Chromosome 1"/>
</dbReference>
<dbReference type="RefSeq" id="WP_064805857.1">
    <property type="nucleotide sequence ID" value="NZ_CP016022.1"/>
</dbReference>
<dbReference type="OrthoDB" id="7573881at2"/>
<dbReference type="Pfam" id="PF24154">
    <property type="entry name" value="Tis1_ImmP"/>
    <property type="match status" value="1"/>
</dbReference>
<keyword evidence="2" id="KW-1185">Reference proteome</keyword>
<gene>
    <name evidence="1" type="ORF">A9Y76_17560</name>
</gene>
<organism evidence="1 2">
    <name type="scientific">Ralstonia insidiosa</name>
    <dbReference type="NCBI Taxonomy" id="190721"/>
    <lineage>
        <taxon>Bacteria</taxon>
        <taxon>Pseudomonadati</taxon>
        <taxon>Pseudomonadota</taxon>
        <taxon>Betaproteobacteria</taxon>
        <taxon>Burkholderiales</taxon>
        <taxon>Burkholderiaceae</taxon>
        <taxon>Ralstonia</taxon>
    </lineage>
</organism>
<accession>A0A192A1J4</accession>
<protein>
    <submittedName>
        <fullName evidence="1">Uncharacterized protein</fullName>
    </submittedName>
</protein>
<name>A0A192A1J4_9RALS</name>
<dbReference type="AlphaFoldDB" id="A0A192A1J4"/>
<dbReference type="EMBL" id="CP016022">
    <property type="protein sequence ID" value="ANJ74146.1"/>
    <property type="molecule type" value="Genomic_DNA"/>
</dbReference>